<dbReference type="EMBL" id="JARBFT010000013">
    <property type="protein sequence ID" value="MDE1515684.1"/>
    <property type="molecule type" value="Genomic_DNA"/>
</dbReference>
<reference evidence="8 9" key="1">
    <citation type="submission" date="2023-02" db="EMBL/GenBank/DDBJ databases">
        <title>Vibrio intestini sp. nov., a close relative of Vibrio cholerae isolated from the intestine of Healthy Culter dabryi.</title>
        <authorList>
            <person name="Wu N."/>
        </authorList>
    </citation>
    <scope>NUCLEOTIDE SEQUENCE [LARGE SCALE GENOMIC DNA]</scope>
    <source>
        <strain evidence="8 9">DSL-7</strain>
    </source>
</reference>
<feature type="transmembrane region" description="Helical" evidence="6">
    <location>
        <begin position="160"/>
        <end position="177"/>
    </location>
</feature>
<feature type="transmembrane region" description="Helical" evidence="6">
    <location>
        <begin position="125"/>
        <end position="148"/>
    </location>
</feature>
<dbReference type="InterPro" id="IPR051258">
    <property type="entry name" value="Diverse_Substrate_Transporter"/>
</dbReference>
<keyword evidence="4 6" id="KW-1133">Transmembrane helix</keyword>
<protein>
    <submittedName>
        <fullName evidence="8">Aromatic amino acid DMT transporter YddG</fullName>
    </submittedName>
</protein>
<evidence type="ECO:0000313" key="9">
    <source>
        <dbReference type="Proteomes" id="UP001216189"/>
    </source>
</evidence>
<feature type="transmembrane region" description="Helical" evidence="6">
    <location>
        <begin position="12"/>
        <end position="32"/>
    </location>
</feature>
<proteinExistence type="predicted"/>
<dbReference type="SUPFAM" id="SSF103481">
    <property type="entry name" value="Multidrug resistance efflux transporter EmrE"/>
    <property type="match status" value="2"/>
</dbReference>
<evidence type="ECO:0000259" key="7">
    <source>
        <dbReference type="Pfam" id="PF00892"/>
    </source>
</evidence>
<evidence type="ECO:0000256" key="3">
    <source>
        <dbReference type="ARBA" id="ARBA00022692"/>
    </source>
</evidence>
<dbReference type="InterPro" id="IPR037185">
    <property type="entry name" value="EmrE-like"/>
</dbReference>
<dbReference type="Proteomes" id="UP001216189">
    <property type="component" value="Unassembled WGS sequence"/>
</dbReference>
<evidence type="ECO:0000256" key="4">
    <source>
        <dbReference type="ARBA" id="ARBA00022989"/>
    </source>
</evidence>
<keyword evidence="2" id="KW-1003">Cell membrane</keyword>
<keyword evidence="3 6" id="KW-0812">Transmembrane</keyword>
<feature type="transmembrane region" description="Helical" evidence="6">
    <location>
        <begin position="101"/>
        <end position="118"/>
    </location>
</feature>
<feature type="domain" description="EamA" evidence="7">
    <location>
        <begin position="163"/>
        <end position="289"/>
    </location>
</feature>
<dbReference type="PANTHER" id="PTHR42920">
    <property type="entry name" value="OS03G0707200 PROTEIN-RELATED"/>
    <property type="match status" value="1"/>
</dbReference>
<dbReference type="RefSeq" id="WP_274723399.1">
    <property type="nucleotide sequence ID" value="NZ_JARBFT010000013.1"/>
</dbReference>
<evidence type="ECO:0000256" key="1">
    <source>
        <dbReference type="ARBA" id="ARBA00004651"/>
    </source>
</evidence>
<feature type="transmembrane region" description="Helical" evidence="6">
    <location>
        <begin position="38"/>
        <end position="56"/>
    </location>
</feature>
<feature type="transmembrane region" description="Helical" evidence="6">
    <location>
        <begin position="68"/>
        <end position="89"/>
    </location>
</feature>
<dbReference type="Pfam" id="PF00892">
    <property type="entry name" value="EamA"/>
    <property type="match status" value="1"/>
</dbReference>
<feature type="transmembrane region" description="Helical" evidence="6">
    <location>
        <begin position="189"/>
        <end position="207"/>
    </location>
</feature>
<dbReference type="PANTHER" id="PTHR42920:SF24">
    <property type="entry name" value="AROMATIC AMINO ACID EXPORTER YDDG"/>
    <property type="match status" value="1"/>
</dbReference>
<comment type="subcellular location">
    <subcellularLocation>
        <location evidence="1">Cell membrane</location>
        <topology evidence="1">Multi-pass membrane protein</topology>
    </subcellularLocation>
</comment>
<evidence type="ECO:0000313" key="8">
    <source>
        <dbReference type="EMBL" id="MDE1515684.1"/>
    </source>
</evidence>
<evidence type="ECO:0000256" key="2">
    <source>
        <dbReference type="ARBA" id="ARBA00022475"/>
    </source>
</evidence>
<dbReference type="NCBIfam" id="NF008676">
    <property type="entry name" value="PRK11689.1"/>
    <property type="match status" value="1"/>
</dbReference>
<dbReference type="InterPro" id="IPR000620">
    <property type="entry name" value="EamA_dom"/>
</dbReference>
<evidence type="ECO:0000256" key="6">
    <source>
        <dbReference type="SAM" id="Phobius"/>
    </source>
</evidence>
<accession>A0ABT5V4W4</accession>
<gene>
    <name evidence="8" type="primary">yddG</name>
    <name evidence="8" type="ORF">PUN32_11740</name>
</gene>
<feature type="transmembrane region" description="Helical" evidence="6">
    <location>
        <begin position="247"/>
        <end position="270"/>
    </location>
</feature>
<keyword evidence="5 6" id="KW-0472">Membrane</keyword>
<keyword evidence="9" id="KW-1185">Reference proteome</keyword>
<organism evidence="8 9">
    <name type="scientific">Vibrio chanodichtyis</name>
    <dbReference type="NCBI Taxonomy" id="3027932"/>
    <lineage>
        <taxon>Bacteria</taxon>
        <taxon>Pseudomonadati</taxon>
        <taxon>Pseudomonadota</taxon>
        <taxon>Gammaproteobacteria</taxon>
        <taxon>Vibrionales</taxon>
        <taxon>Vibrionaceae</taxon>
        <taxon>Vibrio</taxon>
    </lineage>
</organism>
<evidence type="ECO:0000256" key="5">
    <source>
        <dbReference type="ARBA" id="ARBA00023136"/>
    </source>
</evidence>
<name>A0ABT5V4W4_9VIBR</name>
<comment type="caution">
    <text evidence="8">The sequence shown here is derived from an EMBL/GenBank/DDBJ whole genome shotgun (WGS) entry which is preliminary data.</text>
</comment>
<feature type="transmembrane region" description="Helical" evidence="6">
    <location>
        <begin position="213"/>
        <end position="235"/>
    </location>
</feature>
<feature type="transmembrane region" description="Helical" evidence="6">
    <location>
        <begin position="276"/>
        <end position="294"/>
    </location>
</feature>
<sequence>MKQPFVTHKHTLYGVGAILLWGSLMALTRRVAEEFSPIGGAALIYTVSSVFLLFTMGLPRLKTGSMRYVLIGGALFVSYEICLALALGMANDRLQAIEMSVINYLWPALTVLIAVLISQRAVNRWVYPSVALAFTGVAWTIVAEQGIALSDFTARVATNPAVYAMALSGAFIWAIYCNVTQRLAQGQNAIVLFFTATAATLWIQYAVSDEPALSFSVSGVATLLLTGMVMGSGYALWNVAILRGNMLLLATLSYFTPVISTIFSSLILGVVLGLNFWQGVVMVTLGSLLCWWATRHSASAEQDVGSAHLNHDATDQASQSN</sequence>